<name>A0A3E4LI57_9FIRM</name>
<protein>
    <submittedName>
        <fullName evidence="1">Uncharacterized protein</fullName>
    </submittedName>
</protein>
<gene>
    <name evidence="1" type="ORF">DXD17_13060</name>
</gene>
<evidence type="ECO:0000313" key="1">
    <source>
        <dbReference type="EMBL" id="RGK37160.1"/>
    </source>
</evidence>
<organism evidence="1 2">
    <name type="scientific">[Ruminococcus] lactaris</name>
    <dbReference type="NCBI Taxonomy" id="46228"/>
    <lineage>
        <taxon>Bacteria</taxon>
        <taxon>Bacillati</taxon>
        <taxon>Bacillota</taxon>
        <taxon>Clostridia</taxon>
        <taxon>Lachnospirales</taxon>
        <taxon>Lachnospiraceae</taxon>
        <taxon>Mediterraneibacter</taxon>
    </lineage>
</organism>
<dbReference type="EMBL" id="QSQN01000045">
    <property type="protein sequence ID" value="RGK37160.1"/>
    <property type="molecule type" value="Genomic_DNA"/>
</dbReference>
<sequence length="196" mass="23124">MAEVVEINIISRVVLDNDILFSFIHEQVEIQGNRTIEAMNNWAYEGLHRLGSKEDIQNLLDTKIVCITQKAVDGYVGLNIEKVDKRFCYTIWFNNNKYENINNYYQLIKSVISFAMPQIDKQLIVCAIGKEVIFEFDEDMNKLLNNAHNIDIWIFFNEMLDVNSLDLKMSDYKIDKTKDYLIIKKQSFRYELKDDN</sequence>
<proteinExistence type="predicted"/>
<dbReference type="AlphaFoldDB" id="A0A3E4LI57"/>
<dbReference type="Proteomes" id="UP000260793">
    <property type="component" value="Unassembled WGS sequence"/>
</dbReference>
<evidence type="ECO:0000313" key="2">
    <source>
        <dbReference type="Proteomes" id="UP000260793"/>
    </source>
</evidence>
<reference evidence="1 2" key="1">
    <citation type="submission" date="2018-08" db="EMBL/GenBank/DDBJ databases">
        <title>A genome reference for cultivated species of the human gut microbiota.</title>
        <authorList>
            <person name="Zou Y."/>
            <person name="Xue W."/>
            <person name="Luo G."/>
        </authorList>
    </citation>
    <scope>NUCLEOTIDE SEQUENCE [LARGE SCALE GENOMIC DNA]</scope>
    <source>
        <strain evidence="1 2">TF11-7</strain>
    </source>
</reference>
<dbReference type="RefSeq" id="WP_117688661.1">
    <property type="nucleotide sequence ID" value="NZ_CAJMJQ010000036.1"/>
</dbReference>
<accession>A0A3E4LI57</accession>
<comment type="caution">
    <text evidence="1">The sequence shown here is derived from an EMBL/GenBank/DDBJ whole genome shotgun (WGS) entry which is preliminary data.</text>
</comment>